<dbReference type="PANTHER" id="PTHR12526">
    <property type="entry name" value="GLYCOSYLTRANSFERASE"/>
    <property type="match status" value="1"/>
</dbReference>
<accession>A0A0R3N9V5</accession>
<protein>
    <submittedName>
        <fullName evidence="3">Glycosyl transferase</fullName>
    </submittedName>
</protein>
<dbReference type="Pfam" id="PF00534">
    <property type="entry name" value="Glycos_transf_1"/>
    <property type="match status" value="1"/>
</dbReference>
<evidence type="ECO:0000313" key="4">
    <source>
        <dbReference type="Proteomes" id="UP000051660"/>
    </source>
</evidence>
<dbReference type="InterPro" id="IPR028098">
    <property type="entry name" value="Glyco_trans_4-like_N"/>
</dbReference>
<dbReference type="InterPro" id="IPR001296">
    <property type="entry name" value="Glyco_trans_1"/>
</dbReference>
<reference evidence="3 4" key="1">
    <citation type="submission" date="2014-03" db="EMBL/GenBank/DDBJ databases">
        <title>Bradyrhizobium valentinum sp. nov., isolated from effective nodules of Lupinus mariae-josephae, a lupine endemic of basic-lime soils in Eastern Spain.</title>
        <authorList>
            <person name="Duran D."/>
            <person name="Rey L."/>
            <person name="Navarro A."/>
            <person name="Busquets A."/>
            <person name="Imperial J."/>
            <person name="Ruiz-Argueso T."/>
        </authorList>
    </citation>
    <scope>NUCLEOTIDE SEQUENCE [LARGE SCALE GENOMIC DNA]</scope>
    <source>
        <strain evidence="3 4">CCBAU 23086</strain>
    </source>
</reference>
<evidence type="ECO:0000259" key="2">
    <source>
        <dbReference type="Pfam" id="PF13439"/>
    </source>
</evidence>
<evidence type="ECO:0000259" key="1">
    <source>
        <dbReference type="Pfam" id="PF00534"/>
    </source>
</evidence>
<gene>
    <name evidence="3" type="ORF">CQ14_21195</name>
</gene>
<feature type="domain" description="Glycosyl transferase family 1" evidence="1">
    <location>
        <begin position="169"/>
        <end position="306"/>
    </location>
</feature>
<dbReference type="Pfam" id="PF13439">
    <property type="entry name" value="Glyco_transf_4"/>
    <property type="match status" value="1"/>
</dbReference>
<proteinExistence type="predicted"/>
<keyword evidence="3" id="KW-0808">Transferase</keyword>
<dbReference type="GO" id="GO:0016757">
    <property type="term" value="F:glycosyltransferase activity"/>
    <property type="evidence" value="ECO:0007669"/>
    <property type="project" value="InterPro"/>
</dbReference>
<evidence type="ECO:0000313" key="3">
    <source>
        <dbReference type="EMBL" id="KRR26198.1"/>
    </source>
</evidence>
<sequence length="377" mass="41654">MKIAQVAPLFESVPPRLYGGTERVVSYLTEELVKQGHQVTLFASGDSMTSAELVACAPQALRLDANVRDAMPHMMVMLDKIRERADEFDILHFHIDYLHFPLFRADAGRSLTTLHGRQDLADHMPFYVRFSEMPLVSISDAQRAPLPRGNFVDTVYHGLPLDLYRPTFDSKGGYLAFLGRISPEKRPDRAIEIARKAGLPLKIAAKVDKVDEAYFREVIEPMIDGRQIEYIGEINESAKGEFLGQAAALLFPIDWPEPFGLVMIEAMACGTPVLAFRCGSVPEIIDTGATGHIVSSVEEAVAALPAVLALDRRVIRSRFEERFSSAQMAAQYVKLYQKLLIRPAGAKRAPVVAARALNAHAYSRQAEAAATAPHEPS</sequence>
<dbReference type="Proteomes" id="UP000051660">
    <property type="component" value="Unassembled WGS sequence"/>
</dbReference>
<dbReference type="AlphaFoldDB" id="A0A0R3N9V5"/>
<comment type="caution">
    <text evidence="3">The sequence shown here is derived from an EMBL/GenBank/DDBJ whole genome shotgun (WGS) entry which is preliminary data.</text>
</comment>
<dbReference type="CDD" id="cd03802">
    <property type="entry name" value="GT4_AviGT4-like"/>
    <property type="match status" value="1"/>
</dbReference>
<feature type="domain" description="Glycosyltransferase subfamily 4-like N-terminal" evidence="2">
    <location>
        <begin position="18"/>
        <end position="119"/>
    </location>
</feature>
<dbReference type="RefSeq" id="WP_057857290.1">
    <property type="nucleotide sequence ID" value="NZ_LLYB01000047.1"/>
</dbReference>
<dbReference type="PANTHER" id="PTHR12526:SF595">
    <property type="entry name" value="BLL5217 PROTEIN"/>
    <property type="match status" value="1"/>
</dbReference>
<name>A0A0R3N9V5_9BRAD</name>
<dbReference type="OrthoDB" id="9801573at2"/>
<organism evidence="3 4">
    <name type="scientific">Bradyrhizobium lablabi</name>
    <dbReference type="NCBI Taxonomy" id="722472"/>
    <lineage>
        <taxon>Bacteria</taxon>
        <taxon>Pseudomonadati</taxon>
        <taxon>Pseudomonadota</taxon>
        <taxon>Alphaproteobacteria</taxon>
        <taxon>Hyphomicrobiales</taxon>
        <taxon>Nitrobacteraceae</taxon>
        <taxon>Bradyrhizobium</taxon>
    </lineage>
</organism>
<dbReference type="Gene3D" id="3.40.50.2000">
    <property type="entry name" value="Glycogen Phosphorylase B"/>
    <property type="match status" value="2"/>
</dbReference>
<dbReference type="EMBL" id="LLYB01000047">
    <property type="protein sequence ID" value="KRR26198.1"/>
    <property type="molecule type" value="Genomic_DNA"/>
</dbReference>
<dbReference type="SUPFAM" id="SSF53756">
    <property type="entry name" value="UDP-Glycosyltransferase/glycogen phosphorylase"/>
    <property type="match status" value="1"/>
</dbReference>